<evidence type="ECO:0000256" key="3">
    <source>
        <dbReference type="ARBA" id="ARBA00022723"/>
    </source>
</evidence>
<comment type="similarity">
    <text evidence="2 5">Belongs to the cytochrome P450 family.</text>
</comment>
<dbReference type="InterPro" id="IPR001128">
    <property type="entry name" value="Cyt_P450"/>
</dbReference>
<evidence type="ECO:0000256" key="5">
    <source>
        <dbReference type="RuleBase" id="RU000461"/>
    </source>
</evidence>
<organism evidence="6 7">
    <name type="scientific">Phlyctema vagabunda</name>
    <dbReference type="NCBI Taxonomy" id="108571"/>
    <lineage>
        <taxon>Eukaryota</taxon>
        <taxon>Fungi</taxon>
        <taxon>Dikarya</taxon>
        <taxon>Ascomycota</taxon>
        <taxon>Pezizomycotina</taxon>
        <taxon>Leotiomycetes</taxon>
        <taxon>Helotiales</taxon>
        <taxon>Dermateaceae</taxon>
        <taxon>Phlyctema</taxon>
    </lineage>
</organism>
<evidence type="ECO:0000313" key="6">
    <source>
        <dbReference type="EMBL" id="KAL3425532.1"/>
    </source>
</evidence>
<dbReference type="PANTHER" id="PTHR24305:SF166">
    <property type="entry name" value="CYTOCHROME P450 12A4, MITOCHONDRIAL-RELATED"/>
    <property type="match status" value="1"/>
</dbReference>
<comment type="cofactor">
    <cofactor evidence="1">
        <name>heme</name>
        <dbReference type="ChEBI" id="CHEBI:30413"/>
    </cofactor>
</comment>
<keyword evidence="5" id="KW-0503">Monooxygenase</keyword>
<dbReference type="PRINTS" id="PR00385">
    <property type="entry name" value="P450"/>
</dbReference>
<dbReference type="Gene3D" id="1.10.630.10">
    <property type="entry name" value="Cytochrome P450"/>
    <property type="match status" value="1"/>
</dbReference>
<keyword evidence="4 5" id="KW-0408">Iron</keyword>
<name>A0ABR4PQA8_9HELO</name>
<keyword evidence="5" id="KW-0349">Heme</keyword>
<dbReference type="InterPro" id="IPR017972">
    <property type="entry name" value="Cyt_P450_CS"/>
</dbReference>
<dbReference type="Pfam" id="PF00067">
    <property type="entry name" value="p450"/>
    <property type="match status" value="1"/>
</dbReference>
<reference evidence="6 7" key="1">
    <citation type="submission" date="2024-06" db="EMBL/GenBank/DDBJ databases">
        <title>Complete genome of Phlyctema vagabunda strain 19-DSS-EL-015.</title>
        <authorList>
            <person name="Fiorenzani C."/>
        </authorList>
    </citation>
    <scope>NUCLEOTIDE SEQUENCE [LARGE SCALE GENOMIC DNA]</scope>
    <source>
        <strain evidence="6 7">19-DSS-EL-015</strain>
    </source>
</reference>
<dbReference type="InterPro" id="IPR050121">
    <property type="entry name" value="Cytochrome_P450_monoxygenase"/>
</dbReference>
<dbReference type="Proteomes" id="UP001629113">
    <property type="component" value="Unassembled WGS sequence"/>
</dbReference>
<dbReference type="SUPFAM" id="SSF48264">
    <property type="entry name" value="Cytochrome P450"/>
    <property type="match status" value="1"/>
</dbReference>
<dbReference type="EMBL" id="JBFCZG010000002">
    <property type="protein sequence ID" value="KAL3425532.1"/>
    <property type="molecule type" value="Genomic_DNA"/>
</dbReference>
<dbReference type="InterPro" id="IPR002401">
    <property type="entry name" value="Cyt_P450_E_grp-I"/>
</dbReference>
<keyword evidence="3 5" id="KW-0479">Metal-binding</keyword>
<evidence type="ECO:0000256" key="2">
    <source>
        <dbReference type="ARBA" id="ARBA00010617"/>
    </source>
</evidence>
<dbReference type="PROSITE" id="PS00086">
    <property type="entry name" value="CYTOCHROME_P450"/>
    <property type="match status" value="1"/>
</dbReference>
<accession>A0ABR4PQA8</accession>
<dbReference type="InterPro" id="IPR036396">
    <property type="entry name" value="Cyt_P450_sf"/>
</dbReference>
<evidence type="ECO:0000256" key="1">
    <source>
        <dbReference type="ARBA" id="ARBA00001971"/>
    </source>
</evidence>
<evidence type="ECO:0000313" key="7">
    <source>
        <dbReference type="Proteomes" id="UP001629113"/>
    </source>
</evidence>
<keyword evidence="7" id="KW-1185">Reference proteome</keyword>
<evidence type="ECO:0000256" key="4">
    <source>
        <dbReference type="ARBA" id="ARBA00023004"/>
    </source>
</evidence>
<dbReference type="PANTHER" id="PTHR24305">
    <property type="entry name" value="CYTOCHROME P450"/>
    <property type="match status" value="1"/>
</dbReference>
<proteinExistence type="inferred from homology"/>
<sequence length="563" mass="63711">MLFLFIPILLLLSYIIWTLTCLLRNYRLAQSMGGIPIVTSLVTPHTRIWGLLLRLLPSILGDSIPRPYMARYHSHGGHYAEKLKMHLEFGRVFVHVTPSWNEVHVADAAACEQILARRHEFLKPITIMGSVDIFGKSLATVEGADWQRHRKITAPPFNERNSALVWQESIRQATQMLEVWQEGSVEEGGVNSVAQDTMTLGLHVLTSAGFGQPYHFRSAKDAATNGYQLNYRDCLVSILDNLFVLFLTPSFMLNSRFAPDGLVRFRFAVSEYKRYMVEMVQLEKEKNRQGASTLNLLSALVKNSEDAGRVESKVPGRGLSDDEIYGNIFMYSLAGHESTANTIAFAIYLFVAYPQWQDWVVEEIVTVFADLPPEEVVDYEAYYPRLLRCLAVMYETLRLFGPVLSVPKTTGFLAASFPYEGSSVTVPPHTAVHVNSGGLHQLPEYWGADAQTWRPDRWITTSTAEKSERRSEETLKAAPQDGSFMPWSEGPRICPGKKFAMVEFVAVVAVLLRRWRVEVVCVDGESDDDARARVREVVESAATRITLQMRQPSRVRVRWVKRC</sequence>
<gene>
    <name evidence="6" type="ORF">PVAG01_02323</name>
</gene>
<dbReference type="CDD" id="cd11070">
    <property type="entry name" value="CYP56-like"/>
    <property type="match status" value="1"/>
</dbReference>
<dbReference type="PRINTS" id="PR00463">
    <property type="entry name" value="EP450I"/>
</dbReference>
<protein>
    <submittedName>
        <fullName evidence="6">Cytochrome P450</fullName>
    </submittedName>
</protein>
<keyword evidence="5" id="KW-0560">Oxidoreductase</keyword>
<comment type="caution">
    <text evidence="6">The sequence shown here is derived from an EMBL/GenBank/DDBJ whole genome shotgun (WGS) entry which is preliminary data.</text>
</comment>